<feature type="transmembrane region" description="Helical" evidence="2">
    <location>
        <begin position="42"/>
        <end position="59"/>
    </location>
</feature>
<keyword evidence="2" id="KW-0472">Membrane</keyword>
<dbReference type="NCBIfam" id="NF033768">
    <property type="entry name" value="myxo_SS_tail"/>
    <property type="match status" value="1"/>
</dbReference>
<accession>A0ABT0E499</accession>
<keyword evidence="2" id="KW-1133">Transmembrane helix</keyword>
<evidence type="ECO:0000313" key="3">
    <source>
        <dbReference type="EMBL" id="MCK0536638.1"/>
    </source>
</evidence>
<dbReference type="Proteomes" id="UP001165524">
    <property type="component" value="Unassembled WGS sequence"/>
</dbReference>
<feature type="region of interest" description="Disordered" evidence="1">
    <location>
        <begin position="88"/>
        <end position="140"/>
    </location>
</feature>
<feature type="compositionally biased region" description="Basic and acidic residues" evidence="1">
    <location>
        <begin position="127"/>
        <end position="140"/>
    </location>
</feature>
<evidence type="ECO:0000256" key="1">
    <source>
        <dbReference type="SAM" id="MobiDB-lite"/>
    </source>
</evidence>
<name>A0ABT0E499_9GAMM</name>
<protein>
    <submittedName>
        <fullName evidence="3">AgmX/PglI C-terminal domain-containing protein</fullName>
    </submittedName>
</protein>
<feature type="compositionally biased region" description="Pro residues" evidence="1">
    <location>
        <begin position="108"/>
        <end position="126"/>
    </location>
</feature>
<evidence type="ECO:0000256" key="2">
    <source>
        <dbReference type="SAM" id="Phobius"/>
    </source>
</evidence>
<gene>
    <name evidence="3" type="ORF">MU846_02855</name>
</gene>
<dbReference type="RefSeq" id="WP_246948130.1">
    <property type="nucleotide sequence ID" value="NZ_JALKII010000001.1"/>
</dbReference>
<reference evidence="3" key="1">
    <citation type="submission" date="2022-04" db="EMBL/GenBank/DDBJ databases">
        <title>Alcanivorax sp. CY1518 draft genome sequence.</title>
        <authorList>
            <person name="Zhao G."/>
            <person name="An M."/>
        </authorList>
    </citation>
    <scope>NUCLEOTIDE SEQUENCE</scope>
    <source>
        <strain evidence="3">CY1518</strain>
    </source>
</reference>
<proteinExistence type="predicted"/>
<keyword evidence="4" id="KW-1185">Reference proteome</keyword>
<keyword evidence="2" id="KW-0812">Transmembrane</keyword>
<dbReference type="InterPro" id="IPR049806">
    <property type="entry name" value="MasK-like_C"/>
</dbReference>
<dbReference type="Gene3D" id="3.30.1150.10">
    <property type="match status" value="1"/>
</dbReference>
<feature type="region of interest" description="Disordered" evidence="1">
    <location>
        <begin position="1"/>
        <end position="26"/>
    </location>
</feature>
<evidence type="ECO:0000313" key="4">
    <source>
        <dbReference type="Proteomes" id="UP001165524"/>
    </source>
</evidence>
<feature type="compositionally biased region" description="Pro residues" evidence="1">
    <location>
        <begin position="88"/>
        <end position="97"/>
    </location>
</feature>
<sequence length="338" mass="36361">MSTGKQSVRATPLRTPVAQNRNSAPAGLLPWDPFPGEHRRQYSILAIILLLCAALIAIIETTPAYRQPSMSAPVPERLARLVIERAQPPPTPVTAPEPEPEAEAPQPESAPPEAEPAPAPATPEPPTPERVEQARERARQEVQVFEDSLAGLREMAPRPGTGAQAGQSLQRGGSEATAAQRDLLTSRAGIRSGGISTGTVSGRGEGSPDLASASAAQVTQVDSRIATEAAQTPQQRTGGTGQNVRTEEQIRHTFDRYAGRINAMYQRALRSNPTLQGTLVIHLEIAPDGRVSTASVTSTELHDPELERRVITVIRSMDFGVMDVETWRGDYPINFFPS</sequence>
<comment type="caution">
    <text evidence="3">The sequence shown here is derived from an EMBL/GenBank/DDBJ whole genome shotgun (WGS) entry which is preliminary data.</text>
</comment>
<organism evidence="3 4">
    <name type="scientific">Alcanivorax quisquiliarum</name>
    <dbReference type="NCBI Taxonomy" id="2933565"/>
    <lineage>
        <taxon>Bacteria</taxon>
        <taxon>Pseudomonadati</taxon>
        <taxon>Pseudomonadota</taxon>
        <taxon>Gammaproteobacteria</taxon>
        <taxon>Oceanospirillales</taxon>
        <taxon>Alcanivoracaceae</taxon>
        <taxon>Alcanivorax</taxon>
    </lineage>
</organism>
<feature type="region of interest" description="Disordered" evidence="1">
    <location>
        <begin position="154"/>
        <end position="221"/>
    </location>
</feature>
<feature type="compositionally biased region" description="Gly residues" evidence="1">
    <location>
        <begin position="191"/>
        <end position="205"/>
    </location>
</feature>
<dbReference type="EMBL" id="JALKII010000001">
    <property type="protein sequence ID" value="MCK0536638.1"/>
    <property type="molecule type" value="Genomic_DNA"/>
</dbReference>